<evidence type="ECO:0000256" key="1">
    <source>
        <dbReference type="SAM" id="Phobius"/>
    </source>
</evidence>
<feature type="transmembrane region" description="Helical" evidence="1">
    <location>
        <begin position="40"/>
        <end position="61"/>
    </location>
</feature>
<proteinExistence type="predicted"/>
<evidence type="ECO:0000313" key="3">
    <source>
        <dbReference type="Proteomes" id="UP000787635"/>
    </source>
</evidence>
<feature type="transmembrane region" description="Helical" evidence="1">
    <location>
        <begin position="123"/>
        <end position="142"/>
    </location>
</feature>
<keyword evidence="1" id="KW-0472">Membrane</keyword>
<keyword evidence="1" id="KW-1133">Transmembrane helix</keyword>
<comment type="caution">
    <text evidence="2">The sequence shown here is derived from an EMBL/GenBank/DDBJ whole genome shotgun (WGS) entry which is preliminary data.</text>
</comment>
<protein>
    <recommendedName>
        <fullName evidence="4">DUF2306 domain-containing protein</fullName>
    </recommendedName>
</protein>
<keyword evidence="1" id="KW-0812">Transmembrane</keyword>
<feature type="transmembrane region" description="Helical" evidence="1">
    <location>
        <begin position="179"/>
        <end position="200"/>
    </location>
</feature>
<name>A0ABX1E9P4_9PROT</name>
<evidence type="ECO:0000313" key="2">
    <source>
        <dbReference type="EMBL" id="NKC33959.1"/>
    </source>
</evidence>
<evidence type="ECO:0008006" key="4">
    <source>
        <dbReference type="Google" id="ProtNLM"/>
    </source>
</evidence>
<keyword evidence="3" id="KW-1185">Reference proteome</keyword>
<reference evidence="2 3" key="1">
    <citation type="submission" date="2020-03" db="EMBL/GenBank/DDBJ databases">
        <title>Roseomonas selenitidurans sp. nov. isolated from urban soil.</title>
        <authorList>
            <person name="Liu H."/>
        </authorList>
    </citation>
    <scope>NUCLEOTIDE SEQUENCE [LARGE SCALE GENOMIC DNA]</scope>
    <source>
        <strain evidence="2 3">BU-1</strain>
    </source>
</reference>
<feature type="transmembrane region" description="Helical" evidence="1">
    <location>
        <begin position="6"/>
        <end position="28"/>
    </location>
</feature>
<dbReference type="Proteomes" id="UP000787635">
    <property type="component" value="Unassembled WGS sequence"/>
</dbReference>
<accession>A0ABX1E9P4</accession>
<feature type="transmembrane region" description="Helical" evidence="1">
    <location>
        <begin position="148"/>
        <end position="167"/>
    </location>
</feature>
<dbReference type="RefSeq" id="WP_168034676.1">
    <property type="nucleotide sequence ID" value="NZ_JAAVNE010000060.1"/>
</dbReference>
<dbReference type="EMBL" id="JAAVNE010000060">
    <property type="protein sequence ID" value="NKC33959.1"/>
    <property type="molecule type" value="Genomic_DNA"/>
</dbReference>
<gene>
    <name evidence="2" type="ORF">HEQ75_24085</name>
</gene>
<feature type="transmembrane region" description="Helical" evidence="1">
    <location>
        <begin position="212"/>
        <end position="230"/>
    </location>
</feature>
<organism evidence="2 3">
    <name type="scientific">Falsiroseomonas selenitidurans</name>
    <dbReference type="NCBI Taxonomy" id="2716335"/>
    <lineage>
        <taxon>Bacteria</taxon>
        <taxon>Pseudomonadati</taxon>
        <taxon>Pseudomonadota</taxon>
        <taxon>Alphaproteobacteria</taxon>
        <taxon>Acetobacterales</taxon>
        <taxon>Roseomonadaceae</taxon>
        <taxon>Falsiroseomonas</taxon>
    </lineage>
</organism>
<feature type="transmembrane region" description="Helical" evidence="1">
    <location>
        <begin position="81"/>
        <end position="102"/>
    </location>
</feature>
<sequence length="244" mass="26836">MELLLFHSLVVAHILTGTTGAIAFWVPVIGRKGGGRHRRWGRVFTFAMLATGSLAVMMSLLTLLDPLGTHPHLEGRFDAAFLRGMFGWMMLHTGILTINLAWYGYLCITNKGRHAANRTKLNLGLQYAVMAAALVCAAQGWIIGQPLMIGIAVVGLATGLTNLWFLHKPRVERQDWLKEHIKALVGAGISVYTAFMAFGSVRVFPELALHPAMWSLPLVVGLAIIIWHRLGVERQARRRVGAVA</sequence>